<evidence type="ECO:0000313" key="3">
    <source>
        <dbReference type="Proteomes" id="UP000235371"/>
    </source>
</evidence>
<feature type="transmembrane region" description="Helical" evidence="1">
    <location>
        <begin position="104"/>
        <end position="123"/>
    </location>
</feature>
<keyword evidence="1" id="KW-0472">Membrane</keyword>
<evidence type="ECO:0000313" key="2">
    <source>
        <dbReference type="EMBL" id="PMD54297.1"/>
    </source>
</evidence>
<name>A0A2J6SU53_9HELO</name>
<protein>
    <submittedName>
        <fullName evidence="2">Uncharacterized protein</fullName>
    </submittedName>
</protein>
<dbReference type="GeneID" id="36589465"/>
<keyword evidence="1" id="KW-0812">Transmembrane</keyword>
<dbReference type="Proteomes" id="UP000235371">
    <property type="component" value="Unassembled WGS sequence"/>
</dbReference>
<dbReference type="AlphaFoldDB" id="A0A2J6SU53"/>
<proteinExistence type="predicted"/>
<dbReference type="OrthoDB" id="10518926at2759"/>
<dbReference type="RefSeq" id="XP_024731201.1">
    <property type="nucleotide sequence ID" value="XM_024881388.1"/>
</dbReference>
<keyword evidence="1" id="KW-1133">Transmembrane helix</keyword>
<keyword evidence="3" id="KW-1185">Reference proteome</keyword>
<gene>
    <name evidence="2" type="ORF">K444DRAFT_618759</name>
</gene>
<organism evidence="2 3">
    <name type="scientific">Hyaloscypha bicolor E</name>
    <dbReference type="NCBI Taxonomy" id="1095630"/>
    <lineage>
        <taxon>Eukaryota</taxon>
        <taxon>Fungi</taxon>
        <taxon>Dikarya</taxon>
        <taxon>Ascomycota</taxon>
        <taxon>Pezizomycotina</taxon>
        <taxon>Leotiomycetes</taxon>
        <taxon>Helotiales</taxon>
        <taxon>Hyaloscyphaceae</taxon>
        <taxon>Hyaloscypha</taxon>
        <taxon>Hyaloscypha bicolor</taxon>
    </lineage>
</organism>
<evidence type="ECO:0000256" key="1">
    <source>
        <dbReference type="SAM" id="Phobius"/>
    </source>
</evidence>
<accession>A0A2J6SU53</accession>
<dbReference type="EMBL" id="KZ613866">
    <property type="protein sequence ID" value="PMD54297.1"/>
    <property type="molecule type" value="Genomic_DNA"/>
</dbReference>
<reference evidence="2 3" key="1">
    <citation type="submission" date="2016-04" db="EMBL/GenBank/DDBJ databases">
        <title>A degradative enzymes factory behind the ericoid mycorrhizal symbiosis.</title>
        <authorList>
            <consortium name="DOE Joint Genome Institute"/>
            <person name="Martino E."/>
            <person name="Morin E."/>
            <person name="Grelet G."/>
            <person name="Kuo A."/>
            <person name="Kohler A."/>
            <person name="Daghino S."/>
            <person name="Barry K."/>
            <person name="Choi C."/>
            <person name="Cichocki N."/>
            <person name="Clum A."/>
            <person name="Copeland A."/>
            <person name="Hainaut M."/>
            <person name="Haridas S."/>
            <person name="Labutti K."/>
            <person name="Lindquist E."/>
            <person name="Lipzen A."/>
            <person name="Khouja H.-R."/>
            <person name="Murat C."/>
            <person name="Ohm R."/>
            <person name="Olson A."/>
            <person name="Spatafora J."/>
            <person name="Veneault-Fourrey C."/>
            <person name="Henrissat B."/>
            <person name="Grigoriev I."/>
            <person name="Martin F."/>
            <person name="Perotto S."/>
        </authorList>
    </citation>
    <scope>NUCLEOTIDE SEQUENCE [LARGE SCALE GENOMIC DNA]</scope>
    <source>
        <strain evidence="2 3">E</strain>
    </source>
</reference>
<dbReference type="InParanoid" id="A0A2J6SU53"/>
<sequence>MDNLPSLPSSQTSISIVSSFKHSRNVEEPFFSTPDGGVFMDHHAPILVGVFKLLCGHCHRQCVYALRTGEGMDDLRSFTVRLIGLPHDQYKCINLDLCVPKVHVLKLQLVFLVLFMVTLASSVRIRRTRGSACVSANGCEKNSQTQ</sequence>